<dbReference type="InterPro" id="IPR038418">
    <property type="entry name" value="6-PTP_synth/QueD_sf"/>
</dbReference>
<dbReference type="Proteomes" id="UP000264071">
    <property type="component" value="Unassembled WGS sequence"/>
</dbReference>
<evidence type="ECO:0000256" key="10">
    <source>
        <dbReference type="ARBA" id="ARBA00048807"/>
    </source>
</evidence>
<dbReference type="GO" id="GO:0070497">
    <property type="term" value="F:6-carboxytetrahydropterin synthase activity"/>
    <property type="evidence" value="ECO:0007669"/>
    <property type="project" value="UniProtKB-EC"/>
</dbReference>
<dbReference type="Pfam" id="PF01242">
    <property type="entry name" value="PTPS"/>
    <property type="match status" value="1"/>
</dbReference>
<evidence type="ECO:0000256" key="9">
    <source>
        <dbReference type="ARBA" id="ARBA00031449"/>
    </source>
</evidence>
<sequence>MSFPFLRGPMPRTSLTRRVLFAAAHRYRRPDWSDQENADVFGACAHPNYHGHTYLCDVTVAGPVDEETGFVVDLGFLDRVLQREVRERFDHRNINLDVPEFAEGRLIPTGENLARFICERVQAALAHTTARVVRVHLAEDTTLSSTYEVDA</sequence>
<dbReference type="EMBL" id="DPIY01000010">
    <property type="protein sequence ID" value="HCT58488.1"/>
    <property type="molecule type" value="Genomic_DNA"/>
</dbReference>
<dbReference type="InterPro" id="IPR007115">
    <property type="entry name" value="6-PTP_synth/QueD"/>
</dbReference>
<dbReference type="GO" id="GO:0046872">
    <property type="term" value="F:metal ion binding"/>
    <property type="evidence" value="ECO:0007669"/>
    <property type="project" value="UniProtKB-KW"/>
</dbReference>
<evidence type="ECO:0000256" key="7">
    <source>
        <dbReference type="ARBA" id="ARBA00022833"/>
    </source>
</evidence>
<name>A0A3D4VCX5_9BACT</name>
<dbReference type="UniPathway" id="UPA00391"/>
<evidence type="ECO:0000256" key="3">
    <source>
        <dbReference type="ARBA" id="ARBA00008900"/>
    </source>
</evidence>
<evidence type="ECO:0000313" key="12">
    <source>
        <dbReference type="Proteomes" id="UP000264071"/>
    </source>
</evidence>
<dbReference type="PANTHER" id="PTHR12589">
    <property type="entry name" value="PYRUVOYL TETRAHYDROBIOPTERIN SYNTHASE"/>
    <property type="match status" value="1"/>
</dbReference>
<dbReference type="PANTHER" id="PTHR12589:SF7">
    <property type="entry name" value="6-PYRUVOYL TETRAHYDROBIOPTERIN SYNTHASE"/>
    <property type="match status" value="1"/>
</dbReference>
<keyword evidence="8" id="KW-0456">Lyase</keyword>
<reference evidence="11 12" key="1">
    <citation type="journal article" date="2018" name="Nat. Biotechnol.">
        <title>A standardized bacterial taxonomy based on genome phylogeny substantially revises the tree of life.</title>
        <authorList>
            <person name="Parks D.H."/>
            <person name="Chuvochina M."/>
            <person name="Waite D.W."/>
            <person name="Rinke C."/>
            <person name="Skarshewski A."/>
            <person name="Chaumeil P.A."/>
            <person name="Hugenholtz P."/>
        </authorList>
    </citation>
    <scope>NUCLEOTIDE SEQUENCE [LARGE SCALE GENOMIC DNA]</scope>
    <source>
        <strain evidence="11">UBA8844</strain>
    </source>
</reference>
<dbReference type="AlphaFoldDB" id="A0A3D4VCX5"/>
<comment type="catalytic activity">
    <reaction evidence="10">
        <text>7,8-dihydroneopterin 3'-triphosphate + H2O = 6-carboxy-5,6,7,8-tetrahydropterin + triphosphate + acetaldehyde + 2 H(+)</text>
        <dbReference type="Rhea" id="RHEA:27966"/>
        <dbReference type="ChEBI" id="CHEBI:15343"/>
        <dbReference type="ChEBI" id="CHEBI:15377"/>
        <dbReference type="ChEBI" id="CHEBI:15378"/>
        <dbReference type="ChEBI" id="CHEBI:18036"/>
        <dbReference type="ChEBI" id="CHEBI:58462"/>
        <dbReference type="ChEBI" id="CHEBI:61032"/>
        <dbReference type="EC" id="4.1.2.50"/>
    </reaction>
</comment>
<keyword evidence="6" id="KW-0479">Metal-binding</keyword>
<dbReference type="Gene3D" id="3.30.479.10">
    <property type="entry name" value="6-pyruvoyl tetrahydropterin synthase/QueD"/>
    <property type="match status" value="1"/>
</dbReference>
<comment type="caution">
    <text evidence="11">The sequence shown here is derived from an EMBL/GenBank/DDBJ whole genome shotgun (WGS) entry which is preliminary data.</text>
</comment>
<comment type="pathway">
    <text evidence="2">Purine metabolism; 7-cyano-7-deazaguanine biosynthesis.</text>
</comment>
<evidence type="ECO:0000256" key="4">
    <source>
        <dbReference type="ARBA" id="ARBA00012982"/>
    </source>
</evidence>
<gene>
    <name evidence="11" type="ORF">DGD08_14885</name>
</gene>
<comment type="similarity">
    <text evidence="3">Belongs to the PTPS family. QueD subfamily.</text>
</comment>
<dbReference type="OMA" id="PFGHGHN"/>
<evidence type="ECO:0000256" key="6">
    <source>
        <dbReference type="ARBA" id="ARBA00022723"/>
    </source>
</evidence>
<evidence type="ECO:0000256" key="8">
    <source>
        <dbReference type="ARBA" id="ARBA00023239"/>
    </source>
</evidence>
<keyword evidence="7" id="KW-0862">Zinc</keyword>
<evidence type="ECO:0000256" key="5">
    <source>
        <dbReference type="ARBA" id="ARBA00018141"/>
    </source>
</evidence>
<dbReference type="SUPFAM" id="SSF55620">
    <property type="entry name" value="Tetrahydrobiopterin biosynthesis enzymes-like"/>
    <property type="match status" value="1"/>
</dbReference>
<evidence type="ECO:0000256" key="2">
    <source>
        <dbReference type="ARBA" id="ARBA00005061"/>
    </source>
</evidence>
<comment type="cofactor">
    <cofactor evidence="1">
        <name>Zn(2+)</name>
        <dbReference type="ChEBI" id="CHEBI:29105"/>
    </cofactor>
</comment>
<evidence type="ECO:0000313" key="11">
    <source>
        <dbReference type="EMBL" id="HCT58488.1"/>
    </source>
</evidence>
<dbReference type="EC" id="4.1.2.50" evidence="4"/>
<evidence type="ECO:0000256" key="1">
    <source>
        <dbReference type="ARBA" id="ARBA00001947"/>
    </source>
</evidence>
<proteinExistence type="inferred from homology"/>
<organism evidence="11 12">
    <name type="scientific">Gemmatimonas aurantiaca</name>
    <dbReference type="NCBI Taxonomy" id="173480"/>
    <lineage>
        <taxon>Bacteria</taxon>
        <taxon>Pseudomonadati</taxon>
        <taxon>Gemmatimonadota</taxon>
        <taxon>Gemmatimonadia</taxon>
        <taxon>Gemmatimonadales</taxon>
        <taxon>Gemmatimonadaceae</taxon>
        <taxon>Gemmatimonas</taxon>
    </lineage>
</organism>
<accession>A0A3D4VCX5</accession>
<protein>
    <recommendedName>
        <fullName evidence="5">6-carboxy-5,6,7,8-tetrahydropterin synthase</fullName>
        <ecNumber evidence="4">4.1.2.50</ecNumber>
    </recommendedName>
    <alternativeName>
        <fullName evidence="9">Queuosine biosynthesis protein QueD</fullName>
    </alternativeName>
</protein>